<dbReference type="InterPro" id="IPR018060">
    <property type="entry name" value="HTH_AraC"/>
</dbReference>
<evidence type="ECO:0000256" key="3">
    <source>
        <dbReference type="ARBA" id="ARBA00023159"/>
    </source>
</evidence>
<dbReference type="InterPro" id="IPR050204">
    <property type="entry name" value="AraC_XylS_family_regulators"/>
</dbReference>
<feature type="domain" description="HTH araC/xylS-type" evidence="5">
    <location>
        <begin position="206"/>
        <end position="304"/>
    </location>
</feature>
<dbReference type="SMART" id="SM00342">
    <property type="entry name" value="HTH_ARAC"/>
    <property type="match status" value="1"/>
</dbReference>
<evidence type="ECO:0000313" key="7">
    <source>
        <dbReference type="Proteomes" id="UP001204798"/>
    </source>
</evidence>
<keyword evidence="1" id="KW-0805">Transcription regulation</keyword>
<comment type="caution">
    <text evidence="6">The sequence shown here is derived from an EMBL/GenBank/DDBJ whole genome shotgun (WGS) entry which is preliminary data.</text>
</comment>
<dbReference type="SUPFAM" id="SSF46689">
    <property type="entry name" value="Homeodomain-like"/>
    <property type="match status" value="2"/>
</dbReference>
<evidence type="ECO:0000256" key="4">
    <source>
        <dbReference type="ARBA" id="ARBA00023163"/>
    </source>
</evidence>
<dbReference type="RefSeq" id="WP_259092716.1">
    <property type="nucleotide sequence ID" value="NZ_CP130454.1"/>
</dbReference>
<keyword evidence="7" id="KW-1185">Reference proteome</keyword>
<dbReference type="PROSITE" id="PS01124">
    <property type="entry name" value="HTH_ARAC_FAMILY_2"/>
    <property type="match status" value="1"/>
</dbReference>
<dbReference type="Gene3D" id="1.10.10.60">
    <property type="entry name" value="Homeodomain-like"/>
    <property type="match status" value="1"/>
</dbReference>
<keyword evidence="4" id="KW-0804">Transcription</keyword>
<evidence type="ECO:0000313" key="6">
    <source>
        <dbReference type="EMBL" id="MCS3917920.1"/>
    </source>
</evidence>
<dbReference type="PRINTS" id="PR00032">
    <property type="entry name" value="HTHARAC"/>
</dbReference>
<sequence>MVETDKNLSKLASLINAPMTIVRSDFPNYPKVDALNDWAWVWEAMSVTFLHARQHECLPHWRIEPRRLPNSILFFVHEGKARWWIGDFMVVAEAKDLLIVPEGISHFAEHAPERKFCVSAVHFTVRIFDALDVLSLLGFPVHIPKMPQVEESINELLRISACQPIGWRKRGEALVIELILRIVQERPNLLRPMRAPIAVKNYKVLQPVLQLVEERLADKLSVKEMAKAANCSERHLRRIFKETLGMSPKKWLLQRRLQRAALLLTQTDLTVKIVANKCGFEDLSLFNRQFRQRFGQPPTHYRRTALKAF</sequence>
<dbReference type="InterPro" id="IPR003313">
    <property type="entry name" value="AraC-bd"/>
</dbReference>
<protein>
    <submittedName>
        <fullName evidence="6">AraC-like DNA-binding protein</fullName>
    </submittedName>
</protein>
<proteinExistence type="predicted"/>
<evidence type="ECO:0000256" key="2">
    <source>
        <dbReference type="ARBA" id="ARBA00023125"/>
    </source>
</evidence>
<dbReference type="InterPro" id="IPR037923">
    <property type="entry name" value="HTH-like"/>
</dbReference>
<reference evidence="6 7" key="1">
    <citation type="submission" date="2022-08" db="EMBL/GenBank/DDBJ databases">
        <title>Bacterial and archaeal communities from various locations to study Microbial Dark Matter (Phase II).</title>
        <authorList>
            <person name="Stepanauskas R."/>
        </authorList>
    </citation>
    <scope>NUCLEOTIDE SEQUENCE [LARGE SCALE GENOMIC DNA]</scope>
    <source>
        <strain evidence="6 7">PD1</strain>
    </source>
</reference>
<dbReference type="PANTHER" id="PTHR46796">
    <property type="entry name" value="HTH-TYPE TRANSCRIPTIONAL ACTIVATOR RHAS-RELATED"/>
    <property type="match status" value="1"/>
</dbReference>
<name>A0ABT2ELV5_9BACT</name>
<accession>A0ABT2ELV5</accession>
<dbReference type="Pfam" id="PF12833">
    <property type="entry name" value="HTH_18"/>
    <property type="match status" value="1"/>
</dbReference>
<dbReference type="InterPro" id="IPR009057">
    <property type="entry name" value="Homeodomain-like_sf"/>
</dbReference>
<gene>
    <name evidence="6" type="ORF">M2350_000317</name>
</gene>
<evidence type="ECO:0000259" key="5">
    <source>
        <dbReference type="PROSITE" id="PS01124"/>
    </source>
</evidence>
<evidence type="ECO:0000256" key="1">
    <source>
        <dbReference type="ARBA" id="ARBA00023015"/>
    </source>
</evidence>
<keyword evidence="3" id="KW-0010">Activator</keyword>
<dbReference type="PROSITE" id="PS00041">
    <property type="entry name" value="HTH_ARAC_FAMILY_1"/>
    <property type="match status" value="1"/>
</dbReference>
<dbReference type="EMBL" id="JANUCP010000001">
    <property type="protein sequence ID" value="MCS3917920.1"/>
    <property type="molecule type" value="Genomic_DNA"/>
</dbReference>
<dbReference type="Proteomes" id="UP001204798">
    <property type="component" value="Unassembled WGS sequence"/>
</dbReference>
<dbReference type="Pfam" id="PF02311">
    <property type="entry name" value="AraC_binding"/>
    <property type="match status" value="1"/>
</dbReference>
<dbReference type="InterPro" id="IPR018062">
    <property type="entry name" value="HTH_AraC-typ_CS"/>
</dbReference>
<keyword evidence="2" id="KW-0238">DNA-binding</keyword>
<dbReference type="InterPro" id="IPR020449">
    <property type="entry name" value="Tscrpt_reg_AraC-type_HTH"/>
</dbReference>
<dbReference type="SUPFAM" id="SSF51215">
    <property type="entry name" value="Regulatory protein AraC"/>
    <property type="match status" value="1"/>
</dbReference>
<organism evidence="6 7">
    <name type="scientific">Candidatus Fervidibacter sacchari</name>
    <dbReference type="NCBI Taxonomy" id="1448929"/>
    <lineage>
        <taxon>Bacteria</taxon>
        <taxon>Candidatus Fervidibacterota</taxon>
        <taxon>Candidatus Fervidibacter</taxon>
    </lineage>
</organism>